<dbReference type="Proteomes" id="UP001284601">
    <property type="component" value="Unassembled WGS sequence"/>
</dbReference>
<evidence type="ECO:0000259" key="5">
    <source>
        <dbReference type="PROSITE" id="PS50885"/>
    </source>
</evidence>
<dbReference type="SUPFAM" id="SSF55781">
    <property type="entry name" value="GAF domain-like"/>
    <property type="match status" value="1"/>
</dbReference>
<accession>A0ABU4HP70</accession>
<dbReference type="InterPro" id="IPR029787">
    <property type="entry name" value="Nucleotide_cyclase"/>
</dbReference>
<dbReference type="PROSITE" id="PS50885">
    <property type="entry name" value="HAMP"/>
    <property type="match status" value="1"/>
</dbReference>
<dbReference type="GO" id="GO:0052621">
    <property type="term" value="F:diguanylate cyclase activity"/>
    <property type="evidence" value="ECO:0007669"/>
    <property type="project" value="UniProtKB-EC"/>
</dbReference>
<dbReference type="InterPro" id="IPR000160">
    <property type="entry name" value="GGDEF_dom"/>
</dbReference>
<dbReference type="InterPro" id="IPR043128">
    <property type="entry name" value="Rev_trsase/Diguanyl_cyclase"/>
</dbReference>
<feature type="domain" description="GGDEF" evidence="6">
    <location>
        <begin position="502"/>
        <end position="635"/>
    </location>
</feature>
<reference evidence="7 8" key="2">
    <citation type="submission" date="2023-10" db="EMBL/GenBank/DDBJ databases">
        <authorList>
            <person name="Han X.F."/>
        </authorList>
    </citation>
    <scope>NUCLEOTIDE SEQUENCE [LARGE SCALE GENOMIC DNA]</scope>
    <source>
        <strain evidence="7 8">KCTC 39840</strain>
    </source>
</reference>
<dbReference type="Gene3D" id="3.30.450.40">
    <property type="match status" value="1"/>
</dbReference>
<dbReference type="PANTHER" id="PTHR45138">
    <property type="entry name" value="REGULATORY COMPONENTS OF SENSORY TRANSDUCTION SYSTEM"/>
    <property type="match status" value="1"/>
</dbReference>
<feature type="transmembrane region" description="Helical" evidence="4">
    <location>
        <begin position="250"/>
        <end position="269"/>
    </location>
</feature>
<keyword evidence="8" id="KW-1185">Reference proteome</keyword>
<keyword evidence="1 4" id="KW-0812">Transmembrane</keyword>
<dbReference type="InterPro" id="IPR050469">
    <property type="entry name" value="Diguanylate_Cyclase"/>
</dbReference>
<dbReference type="PROSITE" id="PS50887">
    <property type="entry name" value="GGDEF"/>
    <property type="match status" value="1"/>
</dbReference>
<evidence type="ECO:0000256" key="2">
    <source>
        <dbReference type="ARBA" id="ARBA00022989"/>
    </source>
</evidence>
<sequence length="644" mass="67660">MSFRTRLTLFFMLIVVVPMVALGVAVSRLVTDSEEGKANARAGAHVTSAMRIFERSAERAALSARALGGDRALTAAIRDGDRAAATRRARALAAQKGLERVVITTPGRATPFVDVGDPDALAAGSARVRGNGSNDQLATVQASTLGAEAFVQLVASPDVEVIVRRGDRILASSLPPAGRAGATGTARATGTAGATTGATPLPERGTTTIGDVDYVVAGFRADDFDGAQDAISVLTDSSSTATAVARNRRLALGLLGAFLVLAFVGAILVSRQLQGQIGRFLSAAKRIGGGDFSTAVPTEGRDEFAQLGDEFNKMSHELERRIGELDRERGRLRASIQRVGETFASNLDRRALLEIGTETIAEAVEATAGRAGAGTDEVRVGEIEPFGAVLDAAERRARATNAPAEHSDGDLHALASPIPRAREDAGPLGYVVVARAGRPFGDEEHALLGSLAAQTGISLENVDLHDQVARQAVTDELTGLFNHRRFQEVMTAEVLTAQRFGQPVGLLLLDIDNFKRVNDTYGHQQGDVVLREVARVLRESSREIDEPARYGGEEMAVALPQTDLEGAFTIAERVRTAVEALAVARLDGEGLLQVTVSIGVAASATAEKDELVAAADAALYTAKRSGKNRTVRAPAATVASVEAE</sequence>
<dbReference type="CDD" id="cd01949">
    <property type="entry name" value="GGDEF"/>
    <property type="match status" value="1"/>
</dbReference>
<dbReference type="Pfam" id="PF00990">
    <property type="entry name" value="GGDEF"/>
    <property type="match status" value="1"/>
</dbReference>
<organism evidence="7 8">
    <name type="scientific">Conexibacter stalactiti</name>
    <dbReference type="NCBI Taxonomy" id="1940611"/>
    <lineage>
        <taxon>Bacteria</taxon>
        <taxon>Bacillati</taxon>
        <taxon>Actinomycetota</taxon>
        <taxon>Thermoleophilia</taxon>
        <taxon>Solirubrobacterales</taxon>
        <taxon>Conexibacteraceae</taxon>
        <taxon>Conexibacter</taxon>
    </lineage>
</organism>
<dbReference type="Gene3D" id="6.10.340.10">
    <property type="match status" value="1"/>
</dbReference>
<feature type="region of interest" description="Disordered" evidence="3">
    <location>
        <begin position="175"/>
        <end position="205"/>
    </location>
</feature>
<proteinExistence type="predicted"/>
<keyword evidence="7" id="KW-0548">Nucleotidyltransferase</keyword>
<keyword evidence="4" id="KW-0472">Membrane</keyword>
<dbReference type="CDD" id="cd06225">
    <property type="entry name" value="HAMP"/>
    <property type="match status" value="1"/>
</dbReference>
<dbReference type="InterPro" id="IPR003660">
    <property type="entry name" value="HAMP_dom"/>
</dbReference>
<dbReference type="RefSeq" id="WP_318597430.1">
    <property type="nucleotide sequence ID" value="NZ_JAWSTH010000027.1"/>
</dbReference>
<evidence type="ECO:0000313" key="8">
    <source>
        <dbReference type="Proteomes" id="UP001284601"/>
    </source>
</evidence>
<reference evidence="8" key="1">
    <citation type="submission" date="2023-07" db="EMBL/GenBank/DDBJ databases">
        <title>Conexibacter stalactiti sp. nov., isolated from stalactites in a lava cave and emended description of the genus Conexibacter.</title>
        <authorList>
            <person name="Lee S.D."/>
        </authorList>
    </citation>
    <scope>NUCLEOTIDE SEQUENCE [LARGE SCALE GENOMIC DNA]</scope>
    <source>
        <strain evidence="8">KCTC 39840</strain>
    </source>
</reference>
<evidence type="ECO:0000313" key="7">
    <source>
        <dbReference type="EMBL" id="MDW5595096.1"/>
    </source>
</evidence>
<keyword evidence="2 4" id="KW-1133">Transmembrane helix</keyword>
<dbReference type="Gene3D" id="3.30.70.270">
    <property type="match status" value="1"/>
</dbReference>
<evidence type="ECO:0000259" key="6">
    <source>
        <dbReference type="PROSITE" id="PS50887"/>
    </source>
</evidence>
<dbReference type="EMBL" id="JAWSTH010000027">
    <property type="protein sequence ID" value="MDW5595096.1"/>
    <property type="molecule type" value="Genomic_DNA"/>
</dbReference>
<dbReference type="SMART" id="SM00304">
    <property type="entry name" value="HAMP"/>
    <property type="match status" value="1"/>
</dbReference>
<dbReference type="Pfam" id="PF00672">
    <property type="entry name" value="HAMP"/>
    <property type="match status" value="1"/>
</dbReference>
<feature type="compositionally biased region" description="Low complexity" evidence="3">
    <location>
        <begin position="177"/>
        <end position="199"/>
    </location>
</feature>
<dbReference type="PANTHER" id="PTHR45138:SF9">
    <property type="entry name" value="DIGUANYLATE CYCLASE DGCM-RELATED"/>
    <property type="match status" value="1"/>
</dbReference>
<dbReference type="SUPFAM" id="SSF55073">
    <property type="entry name" value="Nucleotide cyclase"/>
    <property type="match status" value="1"/>
</dbReference>
<name>A0ABU4HP70_9ACTN</name>
<protein>
    <submittedName>
        <fullName evidence="7">Diguanylate cyclase</fullName>
        <ecNumber evidence="7">2.7.7.65</ecNumber>
    </submittedName>
</protein>
<dbReference type="SUPFAM" id="SSF158472">
    <property type="entry name" value="HAMP domain-like"/>
    <property type="match status" value="1"/>
</dbReference>
<dbReference type="NCBIfam" id="TIGR00254">
    <property type="entry name" value="GGDEF"/>
    <property type="match status" value="1"/>
</dbReference>
<comment type="caution">
    <text evidence="7">The sequence shown here is derived from an EMBL/GenBank/DDBJ whole genome shotgun (WGS) entry which is preliminary data.</text>
</comment>
<gene>
    <name evidence="7" type="ORF">R7226_12150</name>
</gene>
<keyword evidence="7" id="KW-0808">Transferase</keyword>
<evidence type="ECO:0000256" key="1">
    <source>
        <dbReference type="ARBA" id="ARBA00022692"/>
    </source>
</evidence>
<evidence type="ECO:0000256" key="4">
    <source>
        <dbReference type="SAM" id="Phobius"/>
    </source>
</evidence>
<dbReference type="EC" id="2.7.7.65" evidence="7"/>
<dbReference type="SMART" id="SM00267">
    <property type="entry name" value="GGDEF"/>
    <property type="match status" value="1"/>
</dbReference>
<evidence type="ECO:0000256" key="3">
    <source>
        <dbReference type="SAM" id="MobiDB-lite"/>
    </source>
</evidence>
<dbReference type="InterPro" id="IPR029016">
    <property type="entry name" value="GAF-like_dom_sf"/>
</dbReference>
<feature type="domain" description="HAMP" evidence="5">
    <location>
        <begin position="271"/>
        <end position="323"/>
    </location>
</feature>